<comment type="subcellular location">
    <subcellularLocation>
        <location evidence="1">Cell membrane</location>
        <topology evidence="1">Multi-pass membrane protein</topology>
    </subcellularLocation>
</comment>
<feature type="transmembrane region" description="Helical" evidence="12">
    <location>
        <begin position="30"/>
        <end position="55"/>
    </location>
</feature>
<dbReference type="InterPro" id="IPR002231">
    <property type="entry name" value="5HT_rcpt"/>
</dbReference>
<dbReference type="PANTHER" id="PTHR24248">
    <property type="entry name" value="ADRENERGIC RECEPTOR-RELATED G-PROTEIN COUPLED RECEPTOR"/>
    <property type="match status" value="1"/>
</dbReference>
<dbReference type="GO" id="GO:0043410">
    <property type="term" value="P:positive regulation of MAPK cascade"/>
    <property type="evidence" value="ECO:0007669"/>
    <property type="project" value="TreeGrafter"/>
</dbReference>
<feature type="transmembrane region" description="Helical" evidence="12">
    <location>
        <begin position="313"/>
        <end position="331"/>
    </location>
</feature>
<comment type="similarity">
    <text evidence="11">Belongs to the G-protein coupled receptor 1 family.</text>
</comment>
<keyword evidence="2" id="KW-1003">Cell membrane</keyword>
<dbReference type="PRINTS" id="PR00237">
    <property type="entry name" value="GPCRRHODOPSN"/>
</dbReference>
<keyword evidence="8 11" id="KW-0675">Receptor</keyword>
<dbReference type="GO" id="GO:0004993">
    <property type="term" value="F:G protein-coupled serotonin receptor activity"/>
    <property type="evidence" value="ECO:0007669"/>
    <property type="project" value="InterPro"/>
</dbReference>
<evidence type="ECO:0000256" key="3">
    <source>
        <dbReference type="ARBA" id="ARBA00022692"/>
    </source>
</evidence>
<keyword evidence="3 11" id="KW-0812">Transmembrane</keyword>
<evidence type="ECO:0000256" key="8">
    <source>
        <dbReference type="ARBA" id="ARBA00023170"/>
    </source>
</evidence>
<dbReference type="AlphaFoldDB" id="A0A7J7RAA2"/>
<feature type="transmembrane region" description="Helical" evidence="12">
    <location>
        <begin position="273"/>
        <end position="293"/>
    </location>
</feature>
<feature type="transmembrane region" description="Helical" evidence="12">
    <location>
        <begin position="67"/>
        <end position="85"/>
    </location>
</feature>
<keyword evidence="10 11" id="KW-0807">Transducer</keyword>
<evidence type="ECO:0000313" key="14">
    <source>
        <dbReference type="EMBL" id="KAF6273003.1"/>
    </source>
</evidence>
<dbReference type="InterPro" id="IPR000276">
    <property type="entry name" value="GPCR_Rhodpsn"/>
</dbReference>
<evidence type="ECO:0000256" key="11">
    <source>
        <dbReference type="RuleBase" id="RU000688"/>
    </source>
</evidence>
<dbReference type="EMBL" id="JACAGB010000086">
    <property type="protein sequence ID" value="KAF6273003.1"/>
    <property type="molecule type" value="Genomic_DNA"/>
</dbReference>
<keyword evidence="7" id="KW-1015">Disulfide bond</keyword>
<evidence type="ECO:0000256" key="4">
    <source>
        <dbReference type="ARBA" id="ARBA00022989"/>
    </source>
</evidence>
<dbReference type="Proteomes" id="UP000558488">
    <property type="component" value="Unassembled WGS sequence"/>
</dbReference>
<evidence type="ECO:0000256" key="7">
    <source>
        <dbReference type="ARBA" id="ARBA00023157"/>
    </source>
</evidence>
<evidence type="ECO:0000259" key="13">
    <source>
        <dbReference type="PROSITE" id="PS50262"/>
    </source>
</evidence>
<dbReference type="Pfam" id="PF00001">
    <property type="entry name" value="7tm_1"/>
    <property type="match status" value="1"/>
</dbReference>
<feature type="transmembrane region" description="Helical" evidence="12">
    <location>
        <begin position="146"/>
        <end position="168"/>
    </location>
</feature>
<keyword evidence="15" id="KW-1185">Reference proteome</keyword>
<evidence type="ECO:0000256" key="10">
    <source>
        <dbReference type="ARBA" id="ARBA00023224"/>
    </source>
</evidence>
<keyword evidence="9" id="KW-0325">Glycoprotein</keyword>
<dbReference type="PROSITE" id="PS50262">
    <property type="entry name" value="G_PROTEIN_RECEP_F1_2"/>
    <property type="match status" value="1"/>
</dbReference>
<dbReference type="InterPro" id="IPR017452">
    <property type="entry name" value="GPCR_Rhodpsn_7TM"/>
</dbReference>
<evidence type="ECO:0000256" key="9">
    <source>
        <dbReference type="ARBA" id="ARBA00023180"/>
    </source>
</evidence>
<accession>A0A7J7RAA2</accession>
<protein>
    <submittedName>
        <fullName evidence="14">5-hydroxytryptamine receptor 5A</fullName>
    </submittedName>
</protein>
<evidence type="ECO:0000256" key="1">
    <source>
        <dbReference type="ARBA" id="ARBA00004651"/>
    </source>
</evidence>
<feature type="transmembrane region" description="Helical" evidence="12">
    <location>
        <begin position="188"/>
        <end position="210"/>
    </location>
</feature>
<dbReference type="SUPFAM" id="SSF81321">
    <property type="entry name" value="Family A G protein-coupled receptor-like"/>
    <property type="match status" value="1"/>
</dbReference>
<feature type="domain" description="G-protein coupled receptors family 1 profile" evidence="13">
    <location>
        <begin position="46"/>
        <end position="328"/>
    </location>
</feature>
<dbReference type="Gene3D" id="1.20.1070.10">
    <property type="entry name" value="Rhodopsin 7-helix transmembrane proteins"/>
    <property type="match status" value="1"/>
</dbReference>
<evidence type="ECO:0000256" key="6">
    <source>
        <dbReference type="ARBA" id="ARBA00023136"/>
    </source>
</evidence>
<evidence type="ECO:0000313" key="15">
    <source>
        <dbReference type="Proteomes" id="UP000558488"/>
    </source>
</evidence>
<evidence type="ECO:0000256" key="5">
    <source>
        <dbReference type="ARBA" id="ARBA00023040"/>
    </source>
</evidence>
<keyword evidence="4 12" id="KW-1133">Transmembrane helix</keyword>
<dbReference type="PRINTS" id="PR01101">
    <property type="entry name" value="5HTRECEPTOR"/>
</dbReference>
<gene>
    <name evidence="14" type="ORF">mPipKuh1_006447</name>
</gene>
<sequence length="347" mass="38861">MDFPGNLTTNLSLGTEDPHPSALRLTAPGVFLLSLLGCLVAATFAWNALVLLTIAHVRAFHRPPYNLVGSMAASDVLVAVLVMPLSLAHELAGRRWRLGARLCQLWVACDVLCCTASIWSVTAVALDRYWSITRHVAYTRGTRQRVSNLLIALTWALSAAISLAPLLFGWGEIYSERREACQVSRQPAYAVVSTLSAFYLPLAVVLFVYARVYRAARRRLGRWRTRSVHPAPEPDPVQRVPAQEPRMLFTARHSTVTFQAERDPWREQKEQRAAVMVGILIGVFVICWTPFFIAELVSALCSCDLPALWKSVFLWLGYSNSFFNPLIYTAFNKSYSNAVKGFFCQQH</sequence>
<dbReference type="PANTHER" id="PTHR24248:SF202">
    <property type="entry name" value="5-HYDROXYTRYPTAMINE RECEPTOR 5A"/>
    <property type="match status" value="1"/>
</dbReference>
<organism evidence="14 15">
    <name type="scientific">Pipistrellus kuhlii</name>
    <name type="common">Kuhl's pipistrelle</name>
    <dbReference type="NCBI Taxonomy" id="59472"/>
    <lineage>
        <taxon>Eukaryota</taxon>
        <taxon>Metazoa</taxon>
        <taxon>Chordata</taxon>
        <taxon>Craniata</taxon>
        <taxon>Vertebrata</taxon>
        <taxon>Euteleostomi</taxon>
        <taxon>Mammalia</taxon>
        <taxon>Eutheria</taxon>
        <taxon>Laurasiatheria</taxon>
        <taxon>Chiroptera</taxon>
        <taxon>Yangochiroptera</taxon>
        <taxon>Vespertilionidae</taxon>
        <taxon>Pipistrellus</taxon>
    </lineage>
</organism>
<feature type="transmembrane region" description="Helical" evidence="12">
    <location>
        <begin position="105"/>
        <end position="126"/>
    </location>
</feature>
<keyword evidence="5 11" id="KW-0297">G-protein coupled receptor</keyword>
<name>A0A7J7RAA2_PIPKU</name>
<dbReference type="PROSITE" id="PS00237">
    <property type="entry name" value="G_PROTEIN_RECEP_F1_1"/>
    <property type="match status" value="1"/>
</dbReference>
<evidence type="ECO:0000256" key="12">
    <source>
        <dbReference type="SAM" id="Phobius"/>
    </source>
</evidence>
<reference evidence="14 15" key="1">
    <citation type="journal article" date="2020" name="Nature">
        <title>Six reference-quality genomes reveal evolution of bat adaptations.</title>
        <authorList>
            <person name="Jebb D."/>
            <person name="Huang Z."/>
            <person name="Pippel M."/>
            <person name="Hughes G.M."/>
            <person name="Lavrichenko K."/>
            <person name="Devanna P."/>
            <person name="Winkler S."/>
            <person name="Jermiin L.S."/>
            <person name="Skirmuntt E.C."/>
            <person name="Katzourakis A."/>
            <person name="Burkitt-Gray L."/>
            <person name="Ray D.A."/>
            <person name="Sullivan K.A.M."/>
            <person name="Roscito J.G."/>
            <person name="Kirilenko B.M."/>
            <person name="Davalos L.M."/>
            <person name="Corthals A.P."/>
            <person name="Power M.L."/>
            <person name="Jones G."/>
            <person name="Ransome R.D."/>
            <person name="Dechmann D.K.N."/>
            <person name="Locatelli A.G."/>
            <person name="Puechmaille S.J."/>
            <person name="Fedrigo O."/>
            <person name="Jarvis E.D."/>
            <person name="Hiller M."/>
            <person name="Vernes S.C."/>
            <person name="Myers E.W."/>
            <person name="Teeling E.C."/>
        </authorList>
    </citation>
    <scope>NUCLEOTIDE SEQUENCE [LARGE SCALE GENOMIC DNA]</scope>
    <source>
        <strain evidence="14">MPipKuh1</strain>
        <tissue evidence="14">Flight muscle</tissue>
    </source>
</reference>
<dbReference type="GO" id="GO:0071880">
    <property type="term" value="P:adenylate cyclase-activating adrenergic receptor signaling pathway"/>
    <property type="evidence" value="ECO:0007669"/>
    <property type="project" value="TreeGrafter"/>
</dbReference>
<comment type="caution">
    <text evidence="14">The sequence shown here is derived from an EMBL/GenBank/DDBJ whole genome shotgun (WGS) entry which is preliminary data.</text>
</comment>
<evidence type="ECO:0000256" key="2">
    <source>
        <dbReference type="ARBA" id="ARBA00022475"/>
    </source>
</evidence>
<dbReference type="GO" id="GO:0005886">
    <property type="term" value="C:plasma membrane"/>
    <property type="evidence" value="ECO:0007669"/>
    <property type="project" value="UniProtKB-SubCell"/>
</dbReference>
<keyword evidence="6 12" id="KW-0472">Membrane</keyword>
<proteinExistence type="inferred from homology"/>